<dbReference type="AlphaFoldDB" id="A0A3D8SIF8"/>
<name>A0A3D8SIF8_9HELO</name>
<accession>A0A3D8SIF8</accession>
<comment type="caution">
    <text evidence="3">The sequence shown here is derived from an EMBL/GenBank/DDBJ whole genome shotgun (WGS) entry which is preliminary data.</text>
</comment>
<dbReference type="EMBL" id="PDLN01000005">
    <property type="protein sequence ID" value="RDW85961.1"/>
    <property type="molecule type" value="Genomic_DNA"/>
</dbReference>
<proteinExistence type="predicted"/>
<dbReference type="PANTHER" id="PTHR37534:SF46">
    <property type="entry name" value="ZN(II)2CYS6 TRANSCRIPTION FACTOR (EUROFUNG)"/>
    <property type="match status" value="1"/>
</dbReference>
<comment type="subcellular location">
    <subcellularLocation>
        <location evidence="1">Nucleus</location>
    </subcellularLocation>
</comment>
<evidence type="ECO:0000256" key="1">
    <source>
        <dbReference type="ARBA" id="ARBA00004123"/>
    </source>
</evidence>
<evidence type="ECO:0000256" key="2">
    <source>
        <dbReference type="ARBA" id="ARBA00023242"/>
    </source>
</evidence>
<dbReference type="InterPro" id="IPR021858">
    <property type="entry name" value="Fun_TF"/>
</dbReference>
<keyword evidence="2" id="KW-0539">Nucleus</keyword>
<dbReference type="GO" id="GO:0005634">
    <property type="term" value="C:nucleus"/>
    <property type="evidence" value="ECO:0007669"/>
    <property type="project" value="UniProtKB-SubCell"/>
</dbReference>
<dbReference type="PANTHER" id="PTHR37534">
    <property type="entry name" value="TRANSCRIPTIONAL ACTIVATOR PROTEIN UGA3"/>
    <property type="match status" value="1"/>
</dbReference>
<dbReference type="Pfam" id="PF11951">
    <property type="entry name" value="Fungal_trans_2"/>
    <property type="match status" value="1"/>
</dbReference>
<protein>
    <recommendedName>
        <fullName evidence="5">Zn(2)-C6 fungal-type domain-containing protein</fullName>
    </recommendedName>
</protein>
<dbReference type="Proteomes" id="UP000256328">
    <property type="component" value="Unassembled WGS sequence"/>
</dbReference>
<dbReference type="OrthoDB" id="434972at2759"/>
<organism evidence="3 4">
    <name type="scientific">Coleophoma crateriformis</name>
    <dbReference type="NCBI Taxonomy" id="565419"/>
    <lineage>
        <taxon>Eukaryota</taxon>
        <taxon>Fungi</taxon>
        <taxon>Dikarya</taxon>
        <taxon>Ascomycota</taxon>
        <taxon>Pezizomycotina</taxon>
        <taxon>Leotiomycetes</taxon>
        <taxon>Helotiales</taxon>
        <taxon>Dermateaceae</taxon>
        <taxon>Coleophoma</taxon>
    </lineage>
</organism>
<evidence type="ECO:0008006" key="5">
    <source>
        <dbReference type="Google" id="ProtNLM"/>
    </source>
</evidence>
<keyword evidence="4" id="KW-1185">Reference proteome</keyword>
<evidence type="ECO:0000313" key="3">
    <source>
        <dbReference type="EMBL" id="RDW85961.1"/>
    </source>
</evidence>
<reference evidence="3 4" key="1">
    <citation type="journal article" date="2018" name="IMA Fungus">
        <title>IMA Genome-F 9: Draft genome sequence of Annulohypoxylon stygium, Aspergillus mulundensis, Berkeleyomyces basicola (syn. Thielaviopsis basicola), Ceratocystis smalleyi, two Cercospora beticola strains, Coleophoma cylindrospora, Fusarium fracticaudum, Phialophora cf. hyalina, and Morchella septimelata.</title>
        <authorList>
            <person name="Wingfield B.D."/>
            <person name="Bills G.F."/>
            <person name="Dong Y."/>
            <person name="Huang W."/>
            <person name="Nel W.J."/>
            <person name="Swalarsk-Parry B.S."/>
            <person name="Vaghefi N."/>
            <person name="Wilken P.M."/>
            <person name="An Z."/>
            <person name="de Beer Z.W."/>
            <person name="De Vos L."/>
            <person name="Chen L."/>
            <person name="Duong T.A."/>
            <person name="Gao Y."/>
            <person name="Hammerbacher A."/>
            <person name="Kikkert J.R."/>
            <person name="Li Y."/>
            <person name="Li H."/>
            <person name="Li K."/>
            <person name="Li Q."/>
            <person name="Liu X."/>
            <person name="Ma X."/>
            <person name="Naidoo K."/>
            <person name="Pethybridge S.J."/>
            <person name="Sun J."/>
            <person name="Steenkamp E.T."/>
            <person name="van der Nest M.A."/>
            <person name="van Wyk S."/>
            <person name="Wingfield M.J."/>
            <person name="Xiong C."/>
            <person name="Yue Q."/>
            <person name="Zhang X."/>
        </authorList>
    </citation>
    <scope>NUCLEOTIDE SEQUENCE [LARGE SCALE GENOMIC DNA]</scope>
    <source>
        <strain evidence="3 4">BP5796</strain>
    </source>
</reference>
<evidence type="ECO:0000313" key="4">
    <source>
        <dbReference type="Proteomes" id="UP000256328"/>
    </source>
</evidence>
<sequence length="571" mass="63258">MLPKCSDCRRLNLVCVQSENSIKESKTPTAILFTETISSISLSRPEKELGETLEYWTASSSSTSSRQSRILPIEDLEGDLHAPTSDHLQCIDSWEQIDTDIGAWLEEAEAICAEVVEPVTESLQSDLGTTIDAITDNRFLENCSAIGDSIGSTMSLQTMQQIPPSISLVPICGLSNRSDKHLFQHFNRVVVNSLCIAPVDEENPFLRLVTPLAAESTAVMRSLLALSACHMKHNGGYPDVVQRGLNHQTNALSALNLAIQSGENKESTLAAILLLGLLDIREGDSTGWSWHIKAAKSLIATLSTSPNETTRAWPFLLDLFEYMDSISTITRSGPPLIEYQIQRCGDALFAPCSPVLSSTQNYNAMFGFARVIYRLVGQVSALARRRKYRINKAFETQFRNTAEKIGSNIRAWMPNGAGVSGDAEASSMGKLEVSNCYHAALAIKWAALLRLHQVVEGYELPNPICDDSLCNILENLQHIRIGSSVDSSLIFPLFMAGTVCLSKEDRMTIRCRWRVLERTVGFKNVEQIGHMLEKIWYTMDTQIAQEGSAPNHPAVNWVEMRWSDFPGLIIF</sequence>
<gene>
    <name evidence="3" type="ORF">BP5796_04286</name>
</gene>